<dbReference type="AlphaFoldDB" id="A0A151R6S7"/>
<gene>
    <name evidence="2" type="ORF">KK1_040447</name>
</gene>
<reference evidence="2" key="1">
    <citation type="journal article" date="2012" name="Nat. Biotechnol.">
        <title>Draft genome sequence of pigeonpea (Cajanus cajan), an orphan legume crop of resource-poor farmers.</title>
        <authorList>
            <person name="Varshney R.K."/>
            <person name="Chen W."/>
            <person name="Li Y."/>
            <person name="Bharti A.K."/>
            <person name="Saxena R.K."/>
            <person name="Schlueter J.A."/>
            <person name="Donoghue M.T."/>
            <person name="Azam S."/>
            <person name="Fan G."/>
            <person name="Whaley A.M."/>
            <person name="Farmer A.D."/>
            <person name="Sheridan J."/>
            <person name="Iwata A."/>
            <person name="Tuteja R."/>
            <person name="Penmetsa R.V."/>
            <person name="Wu W."/>
            <person name="Upadhyaya H.D."/>
            <person name="Yang S.P."/>
            <person name="Shah T."/>
            <person name="Saxena K.B."/>
            <person name="Michael T."/>
            <person name="McCombie W.R."/>
            <person name="Yang B."/>
            <person name="Zhang G."/>
            <person name="Yang H."/>
            <person name="Wang J."/>
            <person name="Spillane C."/>
            <person name="Cook D.R."/>
            <person name="May G.D."/>
            <person name="Xu X."/>
            <person name="Jackson S.A."/>
        </authorList>
    </citation>
    <scope>NUCLEOTIDE SEQUENCE [LARGE SCALE GENOMIC DNA]</scope>
</reference>
<feature type="compositionally biased region" description="Basic residues" evidence="1">
    <location>
        <begin position="181"/>
        <end position="190"/>
    </location>
</feature>
<protein>
    <recommendedName>
        <fullName evidence="4">Retrovirus-related Pol polyprotein from transposon TNT 1-94</fullName>
    </recommendedName>
</protein>
<evidence type="ECO:0000313" key="3">
    <source>
        <dbReference type="Proteomes" id="UP000075243"/>
    </source>
</evidence>
<dbReference type="EMBL" id="KQ484013">
    <property type="protein sequence ID" value="KYP38320.1"/>
    <property type="molecule type" value="Genomic_DNA"/>
</dbReference>
<evidence type="ECO:0000256" key="1">
    <source>
        <dbReference type="SAM" id="MobiDB-lite"/>
    </source>
</evidence>
<dbReference type="PANTHER" id="PTHR35317">
    <property type="entry name" value="OS04G0629600 PROTEIN"/>
    <property type="match status" value="1"/>
</dbReference>
<dbReference type="OMA" id="NENGRWH"/>
<dbReference type="PANTHER" id="PTHR35317:SF43">
    <property type="entry name" value="TRANSMEMBRANE PROTEIN"/>
    <property type="match status" value="1"/>
</dbReference>
<dbReference type="Gramene" id="C.cajan_39800.t">
    <property type="protein sequence ID" value="C.cajan_39800.t.cds1"/>
    <property type="gene ID" value="C.cajan_39800"/>
</dbReference>
<dbReference type="Pfam" id="PF14223">
    <property type="entry name" value="Retrotran_gag_2"/>
    <property type="match status" value="1"/>
</dbReference>
<accession>A0A151R6S7</accession>
<keyword evidence="3" id="KW-1185">Reference proteome</keyword>
<evidence type="ECO:0008006" key="4">
    <source>
        <dbReference type="Google" id="ProtNLM"/>
    </source>
</evidence>
<name>A0A151R6S7_CAJCA</name>
<sequence length="227" mass="26054">MDLNLALRIDSPPPLTDTSTSENKREMEMWEKSNRMSLMIMKKAIPEAFRGTISENINTAKEFLAEIEKRFVKNEKSEIGTLLANLISKKYMGKGNIREYIMEMSHIASKLKALKLELSEDLLVHLVLISLPTQFGQFKVSYNCQKETWSLNELISHCVQEEERLKQDKTESAHIASTSKYKGKGLKRKKDKEVAVTTPQRKQQKKSNEYEVNGCFFCGVVGHVKKH</sequence>
<organism evidence="2 3">
    <name type="scientific">Cajanus cajan</name>
    <name type="common">Pigeon pea</name>
    <name type="synonym">Cajanus indicus</name>
    <dbReference type="NCBI Taxonomy" id="3821"/>
    <lineage>
        <taxon>Eukaryota</taxon>
        <taxon>Viridiplantae</taxon>
        <taxon>Streptophyta</taxon>
        <taxon>Embryophyta</taxon>
        <taxon>Tracheophyta</taxon>
        <taxon>Spermatophyta</taxon>
        <taxon>Magnoliopsida</taxon>
        <taxon>eudicotyledons</taxon>
        <taxon>Gunneridae</taxon>
        <taxon>Pentapetalae</taxon>
        <taxon>rosids</taxon>
        <taxon>fabids</taxon>
        <taxon>Fabales</taxon>
        <taxon>Fabaceae</taxon>
        <taxon>Papilionoideae</taxon>
        <taxon>50 kb inversion clade</taxon>
        <taxon>NPAAA clade</taxon>
        <taxon>indigoferoid/millettioid clade</taxon>
        <taxon>Phaseoleae</taxon>
        <taxon>Cajanus</taxon>
    </lineage>
</organism>
<proteinExistence type="predicted"/>
<feature type="region of interest" description="Disordered" evidence="1">
    <location>
        <begin position="169"/>
        <end position="207"/>
    </location>
</feature>
<evidence type="ECO:0000313" key="2">
    <source>
        <dbReference type="EMBL" id="KYP38320.1"/>
    </source>
</evidence>
<dbReference type="Proteomes" id="UP000075243">
    <property type="component" value="Unassembled WGS sequence"/>
</dbReference>